<dbReference type="Gene3D" id="2.130.10.10">
    <property type="entry name" value="YVTN repeat-like/Quinoprotein amine dehydrogenase"/>
    <property type="match status" value="1"/>
</dbReference>
<evidence type="ECO:0000259" key="1">
    <source>
        <dbReference type="Pfam" id="PF18962"/>
    </source>
</evidence>
<accession>A0A2H0YW09</accession>
<dbReference type="NCBIfam" id="TIGR04183">
    <property type="entry name" value="Por_Secre_tail"/>
    <property type="match status" value="1"/>
</dbReference>
<evidence type="ECO:0000313" key="2">
    <source>
        <dbReference type="EMBL" id="PIS42684.1"/>
    </source>
</evidence>
<dbReference type="SUPFAM" id="SSF75011">
    <property type="entry name" value="3-carboxy-cis,cis-mucoante lactonizing enzyme"/>
    <property type="match status" value="1"/>
</dbReference>
<evidence type="ECO:0000313" key="3">
    <source>
        <dbReference type="Proteomes" id="UP000231542"/>
    </source>
</evidence>
<dbReference type="InterPro" id="IPR013211">
    <property type="entry name" value="LVIVD"/>
</dbReference>
<feature type="domain" description="Secretion system C-terminal sorting" evidence="1">
    <location>
        <begin position="163"/>
        <end position="238"/>
    </location>
</feature>
<dbReference type="InterPro" id="IPR026444">
    <property type="entry name" value="Secre_tail"/>
</dbReference>
<comment type="caution">
    <text evidence="2">The sequence shown here is derived from an EMBL/GenBank/DDBJ whole genome shotgun (WGS) entry which is preliminary data.</text>
</comment>
<dbReference type="Pfam" id="PF08309">
    <property type="entry name" value="LVIVD"/>
    <property type="match status" value="4"/>
</dbReference>
<gene>
    <name evidence="2" type="ORF">COT24_02225</name>
</gene>
<sequence length="241" mass="26365">IADDWGGGLRIVNVSDPINPVEVGSCQTPDYALDVAVSGNYAYIADDWGGLRIIDVSDPTAPWEVGFYDTPGDAWHVVIDGHCAVVADYDSGFYIIDVSYPDEPRLLGYYDTPGQCRSVAIDGELVYVADGDYFSIYDISEALSTPPRSRTSAPLEFALHPPYPDPFNPITTISFELPHTDQVTLKVYNLLGQEVATLVNSRIQAGSHSVPFNASGLASGIYFYRLRTSTQSKTKKMVLLK</sequence>
<proteinExistence type="predicted"/>
<dbReference type="AlphaFoldDB" id="A0A2H0YW09"/>
<dbReference type="EMBL" id="PEXU01000027">
    <property type="protein sequence ID" value="PIS42684.1"/>
    <property type="molecule type" value="Genomic_DNA"/>
</dbReference>
<name>A0A2H0YW09_9BACT</name>
<reference evidence="2 3" key="1">
    <citation type="submission" date="2017-09" db="EMBL/GenBank/DDBJ databases">
        <title>Depth-based differentiation of microbial function through sediment-hosted aquifers and enrichment of novel symbionts in the deep terrestrial subsurface.</title>
        <authorList>
            <person name="Probst A.J."/>
            <person name="Ladd B."/>
            <person name="Jarett J.K."/>
            <person name="Geller-Mcgrath D.E."/>
            <person name="Sieber C.M."/>
            <person name="Emerson J.B."/>
            <person name="Anantharaman K."/>
            <person name="Thomas B.C."/>
            <person name="Malmstrom R."/>
            <person name="Stieglmeier M."/>
            <person name="Klingl A."/>
            <person name="Woyke T."/>
            <person name="Ryan C.M."/>
            <person name="Banfield J.F."/>
        </authorList>
    </citation>
    <scope>NUCLEOTIDE SEQUENCE [LARGE SCALE GENOMIC DNA]</scope>
    <source>
        <strain evidence="2">CG08_land_8_20_14_0_20_40_16</strain>
    </source>
</reference>
<dbReference type="Gene3D" id="2.60.40.4070">
    <property type="match status" value="1"/>
</dbReference>
<dbReference type="Pfam" id="PF18962">
    <property type="entry name" value="Por_Secre_tail"/>
    <property type="match status" value="1"/>
</dbReference>
<feature type="non-terminal residue" evidence="2">
    <location>
        <position position="1"/>
    </location>
</feature>
<protein>
    <recommendedName>
        <fullName evidence="1">Secretion system C-terminal sorting domain-containing protein</fullName>
    </recommendedName>
</protein>
<organism evidence="2 3">
    <name type="scientific">Candidatus Kerfeldbacteria bacterium CG08_land_8_20_14_0_20_40_16</name>
    <dbReference type="NCBI Taxonomy" id="2014244"/>
    <lineage>
        <taxon>Bacteria</taxon>
        <taxon>Candidatus Kerfeldiibacteriota</taxon>
    </lineage>
</organism>
<dbReference type="Proteomes" id="UP000231542">
    <property type="component" value="Unassembled WGS sequence"/>
</dbReference>
<dbReference type="InterPro" id="IPR015943">
    <property type="entry name" value="WD40/YVTN_repeat-like_dom_sf"/>
</dbReference>